<dbReference type="Proteomes" id="UP001241092">
    <property type="component" value="Chromosome"/>
</dbReference>
<dbReference type="AlphaFoldDB" id="A0AAI8XPW1"/>
<organism evidence="2 3">
    <name type="scientific">Mycolicibacterium mageritense</name>
    <name type="common">Mycobacterium mageritense</name>
    <dbReference type="NCBI Taxonomy" id="53462"/>
    <lineage>
        <taxon>Bacteria</taxon>
        <taxon>Bacillati</taxon>
        <taxon>Actinomycetota</taxon>
        <taxon>Actinomycetes</taxon>
        <taxon>Mycobacteriales</taxon>
        <taxon>Mycobacteriaceae</taxon>
        <taxon>Mycolicibacterium</taxon>
    </lineage>
</organism>
<reference evidence="2" key="1">
    <citation type="submission" date="2023-03" db="EMBL/GenBank/DDBJ databases">
        <title>Draft genome sequence of a Mycolicibacterium mageritense strain H4_3_1 isolated from a hybrid biological-inorganic system reactor.</title>
        <authorList>
            <person name="Feng X."/>
            <person name="Kazama D."/>
            <person name="Sato K."/>
            <person name="Kobayashi H."/>
        </authorList>
    </citation>
    <scope>NUCLEOTIDE SEQUENCE</scope>
    <source>
        <strain evidence="2">H4_3_1</strain>
    </source>
</reference>
<gene>
    <name evidence="2" type="ORF">hbim_07119</name>
</gene>
<name>A0AAI8XPW1_MYCME</name>
<evidence type="ECO:0000313" key="3">
    <source>
        <dbReference type="Proteomes" id="UP001241092"/>
    </source>
</evidence>
<keyword evidence="1" id="KW-1133">Transmembrane helix</keyword>
<evidence type="ECO:0000256" key="1">
    <source>
        <dbReference type="SAM" id="Phobius"/>
    </source>
</evidence>
<keyword evidence="1" id="KW-0472">Membrane</keyword>
<evidence type="ECO:0008006" key="4">
    <source>
        <dbReference type="Google" id="ProtNLM"/>
    </source>
</evidence>
<protein>
    <recommendedName>
        <fullName evidence="4">Holin</fullName>
    </recommendedName>
</protein>
<dbReference type="RefSeq" id="WP_286212737.1">
    <property type="nucleotide sequence ID" value="NZ_AP027452.1"/>
</dbReference>
<evidence type="ECO:0000313" key="2">
    <source>
        <dbReference type="EMBL" id="BDY33144.1"/>
    </source>
</evidence>
<keyword evidence="1" id="KW-0812">Transmembrane</keyword>
<dbReference type="EMBL" id="AP027452">
    <property type="protein sequence ID" value="BDY33144.1"/>
    <property type="molecule type" value="Genomic_DNA"/>
</dbReference>
<accession>A0AAI8XPW1</accession>
<sequence length="140" mass="14044">MTYTEDQRAKVRQARYTAAAVIAAAGPALAIALSEGGVSKWIAFAVAVGGALTGAAGSAVAASKTRAQRADGMFEPAPEVVVPSPADQVIQALPTVVEQAAQAAAELDRVKQAAIDALGTAPGVGPLVKQAIESVTLPRV</sequence>
<feature type="transmembrane region" description="Helical" evidence="1">
    <location>
        <begin position="41"/>
        <end position="63"/>
    </location>
</feature>
<feature type="transmembrane region" description="Helical" evidence="1">
    <location>
        <begin position="16"/>
        <end position="35"/>
    </location>
</feature>
<proteinExistence type="predicted"/>